<protein>
    <submittedName>
        <fullName evidence="2">Uncharacterized protein</fullName>
    </submittedName>
</protein>
<dbReference type="AlphaFoldDB" id="A0A918JDM0"/>
<feature type="transmembrane region" description="Helical" evidence="1">
    <location>
        <begin position="31"/>
        <end position="49"/>
    </location>
</feature>
<dbReference type="EMBL" id="BMXP01000001">
    <property type="protein sequence ID" value="GGW75832.1"/>
    <property type="molecule type" value="Genomic_DNA"/>
</dbReference>
<keyword evidence="1" id="KW-0472">Membrane</keyword>
<reference evidence="2" key="2">
    <citation type="submission" date="2020-09" db="EMBL/GenBank/DDBJ databases">
        <authorList>
            <person name="Sun Q."/>
            <person name="Kim S."/>
        </authorList>
    </citation>
    <scope>NUCLEOTIDE SEQUENCE</scope>
    <source>
        <strain evidence="2">KCTC 22164</strain>
    </source>
</reference>
<gene>
    <name evidence="2" type="ORF">GCM10007391_05280</name>
</gene>
<accession>A0A918JDM0</accession>
<keyword evidence="3" id="KW-1185">Reference proteome</keyword>
<keyword evidence="1" id="KW-1133">Transmembrane helix</keyword>
<reference evidence="2" key="1">
    <citation type="journal article" date="2014" name="Int. J. Syst. Evol. Microbiol.">
        <title>Complete genome sequence of Corynebacterium casei LMG S-19264T (=DSM 44701T), isolated from a smear-ripened cheese.</title>
        <authorList>
            <consortium name="US DOE Joint Genome Institute (JGI-PGF)"/>
            <person name="Walter F."/>
            <person name="Albersmeier A."/>
            <person name="Kalinowski J."/>
            <person name="Ruckert C."/>
        </authorList>
    </citation>
    <scope>NUCLEOTIDE SEQUENCE</scope>
    <source>
        <strain evidence="2">KCTC 22164</strain>
    </source>
</reference>
<sequence length="79" mass="8771">MQQSVFHIGGQYFNVIAQLELAFKITLGDPFVQVLAFATLFLFGLFLTGNGQRIFLHLNVDVVFAEAGNRHGNAIFILT</sequence>
<evidence type="ECO:0000313" key="3">
    <source>
        <dbReference type="Proteomes" id="UP000631300"/>
    </source>
</evidence>
<proteinExistence type="predicted"/>
<dbReference type="Proteomes" id="UP000631300">
    <property type="component" value="Unassembled WGS sequence"/>
</dbReference>
<organism evidence="2 3">
    <name type="scientific">Alteromonas halophila</name>
    <dbReference type="NCBI Taxonomy" id="516698"/>
    <lineage>
        <taxon>Bacteria</taxon>
        <taxon>Pseudomonadati</taxon>
        <taxon>Pseudomonadota</taxon>
        <taxon>Gammaproteobacteria</taxon>
        <taxon>Alteromonadales</taxon>
        <taxon>Alteromonadaceae</taxon>
        <taxon>Alteromonas/Salinimonas group</taxon>
        <taxon>Alteromonas</taxon>
    </lineage>
</organism>
<comment type="caution">
    <text evidence="2">The sequence shown here is derived from an EMBL/GenBank/DDBJ whole genome shotgun (WGS) entry which is preliminary data.</text>
</comment>
<evidence type="ECO:0000256" key="1">
    <source>
        <dbReference type="SAM" id="Phobius"/>
    </source>
</evidence>
<keyword evidence="1" id="KW-0812">Transmembrane</keyword>
<evidence type="ECO:0000313" key="2">
    <source>
        <dbReference type="EMBL" id="GGW75832.1"/>
    </source>
</evidence>
<name>A0A918JDM0_9ALTE</name>